<keyword evidence="4" id="KW-1185">Reference proteome</keyword>
<gene>
    <name evidence="3" type="ORF">PGAL8A_00322700</name>
</gene>
<protein>
    <submittedName>
        <fullName evidence="3">Fam-g protein</fullName>
    </submittedName>
</protein>
<dbReference type="VEuPathDB" id="PlasmoDB:PGAL8A_00322700"/>
<evidence type="ECO:0000256" key="1">
    <source>
        <dbReference type="SAM" id="MobiDB-lite"/>
    </source>
</evidence>
<feature type="compositionally biased region" description="Basic and acidic residues" evidence="1">
    <location>
        <begin position="171"/>
        <end position="234"/>
    </location>
</feature>
<dbReference type="AlphaFoldDB" id="A0A1J1GU09"/>
<evidence type="ECO:0000313" key="4">
    <source>
        <dbReference type="Proteomes" id="UP000220797"/>
    </source>
</evidence>
<proteinExistence type="predicted"/>
<keyword evidence="2" id="KW-1133">Transmembrane helix</keyword>
<comment type="caution">
    <text evidence="3">The sequence shown here is derived from an EMBL/GenBank/DDBJ whole genome shotgun (WGS) entry which is preliminary data.</text>
</comment>
<dbReference type="EMBL" id="CVMV01000049">
    <property type="protein sequence ID" value="CRG96014.1"/>
    <property type="molecule type" value="Genomic_DNA"/>
</dbReference>
<dbReference type="RefSeq" id="XP_028528822.1">
    <property type="nucleotide sequence ID" value="XM_028672251.1"/>
</dbReference>
<dbReference type="GeneID" id="39731760"/>
<evidence type="ECO:0000313" key="3">
    <source>
        <dbReference type="EMBL" id="CRG96014.1"/>
    </source>
</evidence>
<sequence length="347" mass="42146">MKMLTLYLNITTLLLLIWIYQFFYNCDSYKTFFNKNRLQIKNERVLAEGDVVGKEHTYAEGCLGDYSLDNKNNKWKNMVQYENPCDRWQRKTNPLLRKLFNKETSKMDPIWRYQKWNNEWNNISAKKVNDLSSIFHQHDISQEEKEKLIRSVEEELQNEFVKFLDECRKEMRDNKTESESKKEMMENRKEFESKKEMRDNKTGSESKNDMRYNKTESESVKEMIDNKTEFESMKEMINNRAETESMKEIRENRTESESEKEMRDNKAESESESESEKEMRDNRTESEYMKDMRDNKAESESESESESEKEMRDNETESEFRNEQGTYEKKNYKKKIWELHIVLIILR</sequence>
<evidence type="ECO:0000256" key="2">
    <source>
        <dbReference type="SAM" id="Phobius"/>
    </source>
</evidence>
<feature type="compositionally biased region" description="Basic and acidic residues" evidence="1">
    <location>
        <begin position="306"/>
        <end position="327"/>
    </location>
</feature>
<accession>A0A1J1GU09</accession>
<dbReference type="Proteomes" id="UP000220797">
    <property type="component" value="Unassembled WGS sequence"/>
</dbReference>
<keyword evidence="2" id="KW-0472">Membrane</keyword>
<feature type="transmembrane region" description="Helical" evidence="2">
    <location>
        <begin position="7"/>
        <end position="24"/>
    </location>
</feature>
<feature type="region of interest" description="Disordered" evidence="1">
    <location>
        <begin position="171"/>
        <end position="327"/>
    </location>
</feature>
<feature type="compositionally biased region" description="Basic and acidic residues" evidence="1">
    <location>
        <begin position="241"/>
        <end position="299"/>
    </location>
</feature>
<reference evidence="3" key="1">
    <citation type="submission" date="2015-04" db="EMBL/GenBank/DDBJ databases">
        <authorList>
            <consortium name="Pathogen Informatics"/>
        </authorList>
    </citation>
    <scope>NUCLEOTIDE SEQUENCE [LARGE SCALE GENOMIC DNA]</scope>
    <source>
        <strain evidence="3">8A</strain>
    </source>
</reference>
<organism evidence="3 4">
    <name type="scientific">Plasmodium gallinaceum</name>
    <dbReference type="NCBI Taxonomy" id="5849"/>
    <lineage>
        <taxon>Eukaryota</taxon>
        <taxon>Sar</taxon>
        <taxon>Alveolata</taxon>
        <taxon>Apicomplexa</taxon>
        <taxon>Aconoidasida</taxon>
        <taxon>Haemosporida</taxon>
        <taxon>Plasmodiidae</taxon>
        <taxon>Plasmodium</taxon>
        <taxon>Plasmodium (Haemamoeba)</taxon>
    </lineage>
</organism>
<dbReference type="OrthoDB" id="6475849at2759"/>
<name>A0A1J1GU09_PLAGA</name>
<keyword evidence="2" id="KW-0812">Transmembrane</keyword>